<dbReference type="InterPro" id="IPR006148">
    <property type="entry name" value="Glc/Gal-6P_isomerase"/>
</dbReference>
<feature type="active site" description="For ring-opening step" evidence="3">
    <location>
        <position position="183"/>
    </location>
</feature>
<dbReference type="HAMAP" id="MF_01241">
    <property type="entry name" value="GlcN6P_deamin"/>
    <property type="match status" value="1"/>
</dbReference>
<dbReference type="SUPFAM" id="SSF100950">
    <property type="entry name" value="NagB/RpiA/CoA transferase-like"/>
    <property type="match status" value="1"/>
</dbReference>
<protein>
    <recommendedName>
        <fullName evidence="3">Glucosamine-6-phosphate deaminase</fullName>
        <ecNumber evidence="3">3.5.99.6</ecNumber>
    </recommendedName>
    <alternativeName>
        <fullName evidence="3">GlcN6P deaminase</fullName>
        <shortName evidence="3">GNPDA</shortName>
    </alternativeName>
    <alternativeName>
        <fullName evidence="3">Glucosamine-6-phosphate isomerase</fullName>
    </alternativeName>
</protein>
<dbReference type="PANTHER" id="PTHR11280:SF5">
    <property type="entry name" value="GLUCOSAMINE-6-PHOSPHATE ISOMERASE"/>
    <property type="match status" value="1"/>
</dbReference>
<comment type="caution">
    <text evidence="5">The sequence shown here is derived from an EMBL/GenBank/DDBJ whole genome shotgun (WGS) entry which is preliminary data.</text>
</comment>
<dbReference type="GO" id="GO:0042802">
    <property type="term" value="F:identical protein binding"/>
    <property type="evidence" value="ECO:0007669"/>
    <property type="project" value="TreeGrafter"/>
</dbReference>
<evidence type="ECO:0000256" key="3">
    <source>
        <dbReference type="HAMAP-Rule" id="MF_01241"/>
    </source>
</evidence>
<evidence type="ECO:0000259" key="4">
    <source>
        <dbReference type="Pfam" id="PF01182"/>
    </source>
</evidence>
<comment type="function">
    <text evidence="3">Catalyzes the reversible isomerization-deamination of glucosamine 6-phosphate (GlcN6P) to form fructose 6-phosphate (Fru6P) and ammonium ion.</text>
</comment>
<feature type="active site" description="For ring-opening step" evidence="3">
    <location>
        <position position="176"/>
    </location>
</feature>
<keyword evidence="2 3" id="KW-0119">Carbohydrate metabolism</keyword>
<dbReference type="EC" id="3.5.99.6" evidence="3"/>
<dbReference type="GO" id="GO:0005737">
    <property type="term" value="C:cytoplasm"/>
    <property type="evidence" value="ECO:0007669"/>
    <property type="project" value="TreeGrafter"/>
</dbReference>
<feature type="domain" description="Glucosamine/galactosamine-6-phosphate isomerase" evidence="4">
    <location>
        <begin position="49"/>
        <end position="267"/>
    </location>
</feature>
<dbReference type="GO" id="GO:0005975">
    <property type="term" value="P:carbohydrate metabolic process"/>
    <property type="evidence" value="ECO:0007669"/>
    <property type="project" value="InterPro"/>
</dbReference>
<evidence type="ECO:0000256" key="1">
    <source>
        <dbReference type="ARBA" id="ARBA00022801"/>
    </source>
</evidence>
<dbReference type="InterPro" id="IPR004547">
    <property type="entry name" value="Glucosamine6P_isomerase"/>
</dbReference>
<evidence type="ECO:0000313" key="6">
    <source>
        <dbReference type="Proteomes" id="UP000016481"/>
    </source>
</evidence>
<name>U1PM17_9ACTO</name>
<dbReference type="HOGENOM" id="CLU_049611_1_1_11"/>
<dbReference type="UniPathway" id="UPA00629">
    <property type="reaction ID" value="UER00684"/>
</dbReference>
<dbReference type="NCBIfam" id="TIGR00502">
    <property type="entry name" value="nagB"/>
    <property type="match status" value="1"/>
</dbReference>
<sequence length="284" mass="31134">MFTARMCMTLFTLMIEVDRLGYNLIEVNHLISFVTSLEMDMEVVVLPGAQAIAERAADAIEAVLVAKPNAVLGTATGSSPLPLYDELVRRNQSGKLSFKDVTGYMLDEYVGLPVDHYERYANFMERNLRSRTDMAPGALHGPDALNPDPQAACDDYERALAEAGYADVQILGIGSDGHIGFNEPGGPLDSRTHLDKLTEQTRRDNSRFFDNDINKVPTMCITQGLATIMEARKLVLIATGENKAEAIKHLVEGEVSEQWPATVMQRHPDALVLLDAAAASKLSK</sequence>
<dbReference type="Proteomes" id="UP000016481">
    <property type="component" value="Unassembled WGS sequence"/>
</dbReference>
<evidence type="ECO:0000256" key="2">
    <source>
        <dbReference type="ARBA" id="ARBA00023277"/>
    </source>
</evidence>
<comment type="caution">
    <text evidence="3">Lacks conserved residue(s) required for the propagation of feature annotation.</text>
</comment>
<keyword evidence="1 3" id="KW-0378">Hydrolase</keyword>
<dbReference type="GO" id="GO:0006046">
    <property type="term" value="P:N-acetylglucosamine catabolic process"/>
    <property type="evidence" value="ECO:0007669"/>
    <property type="project" value="UniProtKB-UniRule"/>
</dbReference>
<dbReference type="AlphaFoldDB" id="U1PM17"/>
<comment type="similarity">
    <text evidence="3">Belongs to the glucosamine/galactosamine-6-phosphate isomerase family. NagB subfamily.</text>
</comment>
<dbReference type="GO" id="GO:0006043">
    <property type="term" value="P:glucosamine catabolic process"/>
    <property type="evidence" value="ECO:0007669"/>
    <property type="project" value="TreeGrafter"/>
</dbReference>
<feature type="active site" description="Proton acceptor; for enolization step" evidence="3">
    <location>
        <position position="107"/>
    </location>
</feature>
<dbReference type="Gene3D" id="3.40.50.1360">
    <property type="match status" value="1"/>
</dbReference>
<comment type="pathway">
    <text evidence="3">Amino-sugar metabolism; N-acetylneuraminate degradation; D-fructose 6-phosphate from N-acetylneuraminate: step 5/5.</text>
</comment>
<evidence type="ECO:0000313" key="5">
    <source>
        <dbReference type="EMBL" id="ERH17265.1"/>
    </source>
</evidence>
<accession>U1PM17</accession>
<dbReference type="PATRIC" id="fig|1321817.3.peg.580"/>
<comment type="catalytic activity">
    <reaction evidence="3">
        <text>alpha-D-glucosamine 6-phosphate + H2O = beta-D-fructose 6-phosphate + NH4(+)</text>
        <dbReference type="Rhea" id="RHEA:12172"/>
        <dbReference type="ChEBI" id="CHEBI:15377"/>
        <dbReference type="ChEBI" id="CHEBI:28938"/>
        <dbReference type="ChEBI" id="CHEBI:57634"/>
        <dbReference type="ChEBI" id="CHEBI:75989"/>
        <dbReference type="EC" id="3.5.99.6"/>
    </reaction>
</comment>
<proteinExistence type="inferred from homology"/>
<dbReference type="EMBL" id="AWSC01000020">
    <property type="protein sequence ID" value="ERH17265.1"/>
    <property type="molecule type" value="Genomic_DNA"/>
</dbReference>
<dbReference type="GO" id="GO:0004342">
    <property type="term" value="F:glucosamine-6-phosphate deaminase activity"/>
    <property type="evidence" value="ECO:0007669"/>
    <property type="project" value="UniProtKB-UniRule"/>
</dbReference>
<feature type="active site" description="Proton acceptor; for ring-opening step" evidence="3">
    <location>
        <position position="178"/>
    </location>
</feature>
<organism evidence="5 6">
    <name type="scientific">Actinomyces graevenitzii F0530</name>
    <dbReference type="NCBI Taxonomy" id="1321817"/>
    <lineage>
        <taxon>Bacteria</taxon>
        <taxon>Bacillati</taxon>
        <taxon>Actinomycetota</taxon>
        <taxon>Actinomycetes</taxon>
        <taxon>Actinomycetales</taxon>
        <taxon>Actinomycetaceae</taxon>
        <taxon>Actinomyces</taxon>
    </lineage>
</organism>
<dbReference type="CDD" id="cd01399">
    <property type="entry name" value="GlcN6P_deaminase"/>
    <property type="match status" value="1"/>
</dbReference>
<dbReference type="GO" id="GO:0019262">
    <property type="term" value="P:N-acetylneuraminate catabolic process"/>
    <property type="evidence" value="ECO:0007669"/>
    <property type="project" value="UniProtKB-UniRule"/>
</dbReference>
<gene>
    <name evidence="3" type="primary">nagB</name>
    <name evidence="5" type="ORF">HMPREF1978_00662</name>
</gene>
<dbReference type="InterPro" id="IPR037171">
    <property type="entry name" value="NagB/RpiA_transferase-like"/>
</dbReference>
<reference evidence="5 6" key="1">
    <citation type="submission" date="2013-08" db="EMBL/GenBank/DDBJ databases">
        <authorList>
            <person name="Weinstock G."/>
            <person name="Sodergren E."/>
            <person name="Wylie T."/>
            <person name="Fulton L."/>
            <person name="Fulton R."/>
            <person name="Fronick C."/>
            <person name="O'Laughlin M."/>
            <person name="Godfrey J."/>
            <person name="Miner T."/>
            <person name="Herter B."/>
            <person name="Appelbaum E."/>
            <person name="Cordes M."/>
            <person name="Lek S."/>
            <person name="Wollam A."/>
            <person name="Pepin K.H."/>
            <person name="Palsikar V.B."/>
            <person name="Mitreva M."/>
            <person name="Wilson R.K."/>
        </authorList>
    </citation>
    <scope>NUCLEOTIDE SEQUENCE [LARGE SCALE GENOMIC DNA]</scope>
    <source>
        <strain evidence="5 6">F0530</strain>
    </source>
</reference>
<dbReference type="PANTHER" id="PTHR11280">
    <property type="entry name" value="GLUCOSAMINE-6-PHOSPHATE ISOMERASE"/>
    <property type="match status" value="1"/>
</dbReference>
<dbReference type="Pfam" id="PF01182">
    <property type="entry name" value="Glucosamine_iso"/>
    <property type="match status" value="1"/>
</dbReference>